<keyword evidence="4" id="KW-1185">Reference proteome</keyword>
<feature type="chain" id="PRO_5036459267" description="Cysteine and tyrosine-rich protein 1" evidence="2">
    <location>
        <begin position="22"/>
        <end position="169"/>
    </location>
</feature>
<dbReference type="AlphaFoldDB" id="A0A8W8LN27"/>
<keyword evidence="1" id="KW-0812">Transmembrane</keyword>
<proteinExistence type="predicted"/>
<evidence type="ECO:0000313" key="3">
    <source>
        <dbReference type="EnsemblMetazoa" id="G29180.1:cds"/>
    </source>
</evidence>
<accession>A0A8W8LN27</accession>
<reference evidence="3" key="1">
    <citation type="submission" date="2022-08" db="UniProtKB">
        <authorList>
            <consortium name="EnsemblMetazoa"/>
        </authorList>
    </citation>
    <scope>IDENTIFICATION</scope>
    <source>
        <strain evidence="3">05x7-T-G4-1.051#20</strain>
    </source>
</reference>
<keyword evidence="2" id="KW-0732">Signal</keyword>
<protein>
    <recommendedName>
        <fullName evidence="5">Cysteine and tyrosine-rich protein 1</fullName>
    </recommendedName>
</protein>
<feature type="signal peptide" evidence="2">
    <location>
        <begin position="1"/>
        <end position="21"/>
    </location>
</feature>
<sequence length="169" mass="18941">MLEYSFARVFFLVLCVWKASSSCYYRAYYRRYYCYRYYYGYSSDVSGGAIAGIVVGVLAVCGIGIAIFVILVLKKCKGRTIRGRSLWGTPVSNVQTVVSYNNTVQNQTMFTQQQFPQQQAYPPTTANFGMGQGSAFQYGQPPQQYGVPPPAYNTNIGSAPPPTYSFMYQ</sequence>
<evidence type="ECO:0000256" key="1">
    <source>
        <dbReference type="SAM" id="Phobius"/>
    </source>
</evidence>
<evidence type="ECO:0000256" key="2">
    <source>
        <dbReference type="SAM" id="SignalP"/>
    </source>
</evidence>
<keyword evidence="1" id="KW-0472">Membrane</keyword>
<keyword evidence="1" id="KW-1133">Transmembrane helix</keyword>
<feature type="transmembrane region" description="Helical" evidence="1">
    <location>
        <begin position="45"/>
        <end position="73"/>
    </location>
</feature>
<dbReference type="Proteomes" id="UP000005408">
    <property type="component" value="Unassembled WGS sequence"/>
</dbReference>
<name>A0A8W8LN27_MAGGI</name>
<dbReference type="EnsemblMetazoa" id="G29180.1">
    <property type="protein sequence ID" value="G29180.1:cds"/>
    <property type="gene ID" value="G29180"/>
</dbReference>
<evidence type="ECO:0000313" key="4">
    <source>
        <dbReference type="Proteomes" id="UP000005408"/>
    </source>
</evidence>
<organism evidence="3 4">
    <name type="scientific">Magallana gigas</name>
    <name type="common">Pacific oyster</name>
    <name type="synonym">Crassostrea gigas</name>
    <dbReference type="NCBI Taxonomy" id="29159"/>
    <lineage>
        <taxon>Eukaryota</taxon>
        <taxon>Metazoa</taxon>
        <taxon>Spiralia</taxon>
        <taxon>Lophotrochozoa</taxon>
        <taxon>Mollusca</taxon>
        <taxon>Bivalvia</taxon>
        <taxon>Autobranchia</taxon>
        <taxon>Pteriomorphia</taxon>
        <taxon>Ostreida</taxon>
        <taxon>Ostreoidea</taxon>
        <taxon>Ostreidae</taxon>
        <taxon>Magallana</taxon>
    </lineage>
</organism>
<evidence type="ECO:0008006" key="5">
    <source>
        <dbReference type="Google" id="ProtNLM"/>
    </source>
</evidence>